<sequence>MEKHQQQELQLVTTEKIKNTHHTDNKNTIDTAKDAQVVLTDESEIESGNDSELSTLLSQTITDITDYMTEEEATEYIARILDGVEIESENTLFENVTPYIPENIKVTNYRPDQAVREASLARKNMWRPGDGEISYLASNTLEVYLGTPERPLEIPQALKQIRQLSESTVLTARIVLGLWNIRRHNDRVAKNGSAAILLEEILQWQGVQKHSRIAHPGTTKRYTDGYRTEQKQRVLQDLALLASCNVRGNCTMIVKGKAVSIQVDGTYMRYSAFSRKTLLNENVIIGFMVSPGDWISTYEQHQNQYLAEVDTQIFKLNPQNDSYALRLALYLSERWREQAKQGDFSTPIMMSELLASSMIEVDERHMTSRFVPRIEAALEKLENMGIIGKQVCLSKVDRNQTRWSKEWIASRWEILPPLKLIQEYQAINNPMRKRLRKTRTRERD</sequence>
<accession>A0A5A5TBL0</accession>
<proteinExistence type="predicted"/>
<protein>
    <submittedName>
        <fullName evidence="1">Uncharacterized protein</fullName>
    </submittedName>
</protein>
<dbReference type="EMBL" id="BIXY01000030">
    <property type="protein sequence ID" value="GCF08778.1"/>
    <property type="molecule type" value="Genomic_DNA"/>
</dbReference>
<evidence type="ECO:0000313" key="1">
    <source>
        <dbReference type="EMBL" id="GCF08778.1"/>
    </source>
</evidence>
<dbReference type="Proteomes" id="UP000322530">
    <property type="component" value="Unassembled WGS sequence"/>
</dbReference>
<dbReference type="RefSeq" id="WP_149401754.1">
    <property type="nucleotide sequence ID" value="NZ_BIXY01000030.1"/>
</dbReference>
<dbReference type="AlphaFoldDB" id="A0A5A5TBL0"/>
<evidence type="ECO:0000313" key="2">
    <source>
        <dbReference type="Proteomes" id="UP000322530"/>
    </source>
</evidence>
<name>A0A5A5TBL0_9CHLR</name>
<reference evidence="1 2" key="1">
    <citation type="submission" date="2019-01" db="EMBL/GenBank/DDBJ databases">
        <title>Draft genome sequence of Dictyobacter sp. Uno17.</title>
        <authorList>
            <person name="Wang C.M."/>
            <person name="Zheng Y."/>
            <person name="Sakai Y."/>
            <person name="Abe K."/>
            <person name="Yokota A."/>
            <person name="Yabe S."/>
        </authorList>
    </citation>
    <scope>NUCLEOTIDE SEQUENCE [LARGE SCALE GENOMIC DNA]</scope>
    <source>
        <strain evidence="1 2">Uno17</strain>
    </source>
</reference>
<gene>
    <name evidence="1" type="ORF">KDI_23420</name>
</gene>
<keyword evidence="2" id="KW-1185">Reference proteome</keyword>
<comment type="caution">
    <text evidence="1">The sequence shown here is derived from an EMBL/GenBank/DDBJ whole genome shotgun (WGS) entry which is preliminary data.</text>
</comment>
<dbReference type="OrthoDB" id="141176at2"/>
<organism evidence="1 2">
    <name type="scientific">Dictyobacter arantiisoli</name>
    <dbReference type="NCBI Taxonomy" id="2014874"/>
    <lineage>
        <taxon>Bacteria</taxon>
        <taxon>Bacillati</taxon>
        <taxon>Chloroflexota</taxon>
        <taxon>Ktedonobacteria</taxon>
        <taxon>Ktedonobacterales</taxon>
        <taxon>Dictyobacteraceae</taxon>
        <taxon>Dictyobacter</taxon>
    </lineage>
</organism>